<dbReference type="Proteomes" id="UP001060085">
    <property type="component" value="Linkage Group LG06"/>
</dbReference>
<proteinExistence type="predicted"/>
<sequence>MPQSGSTDKVRMPQGGHHNQIPASHSQYQPNTIGALDYQTTALPKLVKTGYRFLWHLPGLPWDQPYMMRCPRRPIGPRPLWYYAPLQVDPLSRV</sequence>
<dbReference type="EMBL" id="CM044706">
    <property type="protein sequence ID" value="KAI5657801.1"/>
    <property type="molecule type" value="Genomic_DNA"/>
</dbReference>
<keyword evidence="2" id="KW-1185">Reference proteome</keyword>
<comment type="caution">
    <text evidence="1">The sequence shown here is derived from an EMBL/GenBank/DDBJ whole genome shotgun (WGS) entry which is preliminary data.</text>
</comment>
<gene>
    <name evidence="1" type="ORF">M9H77_26594</name>
</gene>
<evidence type="ECO:0000313" key="1">
    <source>
        <dbReference type="EMBL" id="KAI5657801.1"/>
    </source>
</evidence>
<protein>
    <submittedName>
        <fullName evidence="1">Uncharacterized protein</fullName>
    </submittedName>
</protein>
<evidence type="ECO:0000313" key="2">
    <source>
        <dbReference type="Proteomes" id="UP001060085"/>
    </source>
</evidence>
<reference evidence="2" key="1">
    <citation type="journal article" date="2023" name="Nat. Plants">
        <title>Single-cell RNA sequencing provides a high-resolution roadmap for understanding the multicellular compartmentation of specialized metabolism.</title>
        <authorList>
            <person name="Sun S."/>
            <person name="Shen X."/>
            <person name="Li Y."/>
            <person name="Li Y."/>
            <person name="Wang S."/>
            <person name="Li R."/>
            <person name="Zhang H."/>
            <person name="Shen G."/>
            <person name="Guo B."/>
            <person name="Wei J."/>
            <person name="Xu J."/>
            <person name="St-Pierre B."/>
            <person name="Chen S."/>
            <person name="Sun C."/>
        </authorList>
    </citation>
    <scope>NUCLEOTIDE SEQUENCE [LARGE SCALE GENOMIC DNA]</scope>
</reference>
<accession>A0ACC0AB37</accession>
<organism evidence="1 2">
    <name type="scientific">Catharanthus roseus</name>
    <name type="common">Madagascar periwinkle</name>
    <name type="synonym">Vinca rosea</name>
    <dbReference type="NCBI Taxonomy" id="4058"/>
    <lineage>
        <taxon>Eukaryota</taxon>
        <taxon>Viridiplantae</taxon>
        <taxon>Streptophyta</taxon>
        <taxon>Embryophyta</taxon>
        <taxon>Tracheophyta</taxon>
        <taxon>Spermatophyta</taxon>
        <taxon>Magnoliopsida</taxon>
        <taxon>eudicotyledons</taxon>
        <taxon>Gunneridae</taxon>
        <taxon>Pentapetalae</taxon>
        <taxon>asterids</taxon>
        <taxon>lamiids</taxon>
        <taxon>Gentianales</taxon>
        <taxon>Apocynaceae</taxon>
        <taxon>Rauvolfioideae</taxon>
        <taxon>Vinceae</taxon>
        <taxon>Catharanthinae</taxon>
        <taxon>Catharanthus</taxon>
    </lineage>
</organism>
<name>A0ACC0AB37_CATRO</name>